<dbReference type="RefSeq" id="WP_185792504.1">
    <property type="nucleotide sequence ID" value="NZ_VFOZ01000001.1"/>
</dbReference>
<gene>
    <name evidence="1" type="ORF">FB559_6572</name>
</gene>
<keyword evidence="2" id="KW-1185">Reference proteome</keyword>
<accession>A0A543CUX7</accession>
<evidence type="ECO:0000313" key="2">
    <source>
        <dbReference type="Proteomes" id="UP000316096"/>
    </source>
</evidence>
<sequence>MTSRILDVRVLAAAGIQLGTPRIIKLSIPPMRRYRFSFHSVTARRAPY</sequence>
<proteinExistence type="predicted"/>
<dbReference type="Proteomes" id="UP000316096">
    <property type="component" value="Unassembled WGS sequence"/>
</dbReference>
<name>A0A543CUX7_9ACTN</name>
<organism evidence="1 2">
    <name type="scientific">Actinoallomurus bryophytorum</name>
    <dbReference type="NCBI Taxonomy" id="1490222"/>
    <lineage>
        <taxon>Bacteria</taxon>
        <taxon>Bacillati</taxon>
        <taxon>Actinomycetota</taxon>
        <taxon>Actinomycetes</taxon>
        <taxon>Streptosporangiales</taxon>
        <taxon>Thermomonosporaceae</taxon>
        <taxon>Actinoallomurus</taxon>
    </lineage>
</organism>
<evidence type="ECO:0000313" key="1">
    <source>
        <dbReference type="EMBL" id="TQM00849.1"/>
    </source>
</evidence>
<dbReference type="EMBL" id="VFOZ01000001">
    <property type="protein sequence ID" value="TQM00849.1"/>
    <property type="molecule type" value="Genomic_DNA"/>
</dbReference>
<protein>
    <submittedName>
        <fullName evidence="1">Uncharacterized protein</fullName>
    </submittedName>
</protein>
<reference evidence="1 2" key="1">
    <citation type="submission" date="2019-06" db="EMBL/GenBank/DDBJ databases">
        <title>Sequencing the genomes of 1000 actinobacteria strains.</title>
        <authorList>
            <person name="Klenk H.-P."/>
        </authorList>
    </citation>
    <scope>NUCLEOTIDE SEQUENCE [LARGE SCALE GENOMIC DNA]</scope>
    <source>
        <strain evidence="1 2">DSM 102200</strain>
    </source>
</reference>
<comment type="caution">
    <text evidence="1">The sequence shown here is derived from an EMBL/GenBank/DDBJ whole genome shotgun (WGS) entry which is preliminary data.</text>
</comment>
<dbReference type="AlphaFoldDB" id="A0A543CUX7"/>